<keyword evidence="9" id="KW-1185">Reference proteome</keyword>
<evidence type="ECO:0000313" key="9">
    <source>
        <dbReference type="Proteomes" id="UP000293874"/>
    </source>
</evidence>
<dbReference type="InterPro" id="IPR036412">
    <property type="entry name" value="HAD-like_sf"/>
</dbReference>
<comment type="caution">
    <text evidence="8">The sequence shown here is derived from an EMBL/GenBank/DDBJ whole genome shotgun (WGS) entry which is preliminary data.</text>
</comment>
<accession>A0A4Q7N3U4</accession>
<dbReference type="SFLD" id="SFLDS00003">
    <property type="entry name" value="Haloacid_Dehalogenase"/>
    <property type="match status" value="1"/>
</dbReference>
<feature type="binding site" evidence="7">
    <location>
        <position position="16"/>
    </location>
    <ligand>
        <name>Mg(2+)</name>
        <dbReference type="ChEBI" id="CHEBI:18420"/>
    </ligand>
</feature>
<dbReference type="PANTHER" id="PTHR21485">
    <property type="entry name" value="HAD SUPERFAMILY MEMBERS CMAS AND KDSC"/>
    <property type="match status" value="1"/>
</dbReference>
<proteinExistence type="inferred from homology"/>
<comment type="subunit">
    <text evidence="3">Homotetramer.</text>
</comment>
<dbReference type="SFLD" id="SFLDG01136">
    <property type="entry name" value="C1.6:_Phosphoserine_Phosphatas"/>
    <property type="match status" value="1"/>
</dbReference>
<dbReference type="InterPro" id="IPR023214">
    <property type="entry name" value="HAD_sf"/>
</dbReference>
<evidence type="ECO:0000256" key="5">
    <source>
        <dbReference type="ARBA" id="ARBA00022801"/>
    </source>
</evidence>
<dbReference type="GO" id="GO:0046872">
    <property type="term" value="F:metal ion binding"/>
    <property type="evidence" value="ECO:0007669"/>
    <property type="project" value="UniProtKB-KW"/>
</dbReference>
<dbReference type="RefSeq" id="WP_130539998.1">
    <property type="nucleotide sequence ID" value="NZ_CP042431.1"/>
</dbReference>
<dbReference type="Pfam" id="PF00702">
    <property type="entry name" value="Hydrolase"/>
    <property type="match status" value="1"/>
</dbReference>
<dbReference type="PANTHER" id="PTHR21485:SF3">
    <property type="entry name" value="N-ACYLNEURAMINATE CYTIDYLYLTRANSFERASE"/>
    <property type="match status" value="1"/>
</dbReference>
<comment type="similarity">
    <text evidence="2">Belongs to the KdsC family.</text>
</comment>
<dbReference type="InterPro" id="IPR010023">
    <property type="entry name" value="KdsC_fam"/>
</dbReference>
<feature type="binding site" evidence="7">
    <location>
        <position position="109"/>
    </location>
    <ligand>
        <name>Mg(2+)</name>
        <dbReference type="ChEBI" id="CHEBI:18420"/>
    </ligand>
</feature>
<keyword evidence="5" id="KW-0378">Hydrolase</keyword>
<protein>
    <submittedName>
        <fullName evidence="8">3-deoxy-D-manno-octulosonate 8-phosphate phosphatase (KDO 8-P phosphatase)</fullName>
    </submittedName>
</protein>
<name>A0A4Q7N3U4_9BACT</name>
<gene>
    <name evidence="8" type="ORF">EV199_1521</name>
</gene>
<evidence type="ECO:0000256" key="3">
    <source>
        <dbReference type="ARBA" id="ARBA00011881"/>
    </source>
</evidence>
<dbReference type="GO" id="GO:0016788">
    <property type="term" value="F:hydrolase activity, acting on ester bonds"/>
    <property type="evidence" value="ECO:0007669"/>
    <property type="project" value="InterPro"/>
</dbReference>
<dbReference type="Gene3D" id="3.40.50.1000">
    <property type="entry name" value="HAD superfamily/HAD-like"/>
    <property type="match status" value="1"/>
</dbReference>
<dbReference type="PIRSF" id="PIRSF006118">
    <property type="entry name" value="KDO8-P_Ptase"/>
    <property type="match status" value="1"/>
</dbReference>
<sequence length="173" mass="19030">MSLLTHFKAITTFIFDMDGVLTDGTLLILDNGQFIRRMNIKDGYALQLAIKKGYRVAVISGSTSDPAVIRLGKLGITDVFMGVKNKTEIFQQYLAQHGIQPSQVLYMGDDIPDLAVMKLAGMPCAPADAVTEIRQAARYISHSSGGMGCVRDVIERVMKLNDHWDLHTDVASK</sequence>
<feature type="binding site" evidence="7">
    <location>
        <position position="18"/>
    </location>
    <ligand>
        <name>substrate</name>
    </ligand>
</feature>
<evidence type="ECO:0000256" key="1">
    <source>
        <dbReference type="ARBA" id="ARBA00001946"/>
    </source>
</evidence>
<dbReference type="SFLD" id="SFLDG01138">
    <property type="entry name" value="C1.6.2:_Deoxy-d-mannose-octulo"/>
    <property type="match status" value="1"/>
</dbReference>
<dbReference type="FunFam" id="3.40.50.1000:FF:000029">
    <property type="entry name" value="3-deoxy-D-manno-octulosonate 8-phosphate phosphatase KdsC"/>
    <property type="match status" value="1"/>
</dbReference>
<dbReference type="Proteomes" id="UP000293874">
    <property type="component" value="Unassembled WGS sequence"/>
</dbReference>
<dbReference type="OrthoDB" id="9805604at2"/>
<dbReference type="EMBL" id="SGXA01000001">
    <property type="protein sequence ID" value="RZS75649.1"/>
    <property type="molecule type" value="Genomic_DNA"/>
</dbReference>
<keyword evidence="6 7" id="KW-0460">Magnesium</keyword>
<dbReference type="SUPFAM" id="SSF56784">
    <property type="entry name" value="HAD-like"/>
    <property type="match status" value="1"/>
</dbReference>
<evidence type="ECO:0000256" key="2">
    <source>
        <dbReference type="ARBA" id="ARBA00005893"/>
    </source>
</evidence>
<dbReference type="NCBIfam" id="TIGR01670">
    <property type="entry name" value="KdsC-phosphatas"/>
    <property type="match status" value="1"/>
</dbReference>
<keyword evidence="4 7" id="KW-0479">Metal-binding</keyword>
<organism evidence="8 9">
    <name type="scientific">Pseudobacter ginsenosidimutans</name>
    <dbReference type="NCBI Taxonomy" id="661488"/>
    <lineage>
        <taxon>Bacteria</taxon>
        <taxon>Pseudomonadati</taxon>
        <taxon>Bacteroidota</taxon>
        <taxon>Chitinophagia</taxon>
        <taxon>Chitinophagales</taxon>
        <taxon>Chitinophagaceae</taxon>
        <taxon>Pseudobacter</taxon>
    </lineage>
</organism>
<comment type="cofactor">
    <cofactor evidence="1 7">
        <name>Mg(2+)</name>
        <dbReference type="ChEBI" id="CHEBI:18420"/>
    </cofactor>
</comment>
<dbReference type="AlphaFoldDB" id="A0A4Q7N3U4"/>
<dbReference type="InterPro" id="IPR050793">
    <property type="entry name" value="CMP-NeuNAc_synthase"/>
</dbReference>
<evidence type="ECO:0000256" key="6">
    <source>
        <dbReference type="ARBA" id="ARBA00022842"/>
    </source>
</evidence>
<dbReference type="CDD" id="cd01630">
    <property type="entry name" value="HAD_KDO-like"/>
    <property type="match status" value="1"/>
</dbReference>
<reference evidence="8 9" key="1">
    <citation type="submission" date="2019-02" db="EMBL/GenBank/DDBJ databases">
        <title>Genomic Encyclopedia of Type Strains, Phase IV (KMG-IV): sequencing the most valuable type-strain genomes for metagenomic binning, comparative biology and taxonomic classification.</title>
        <authorList>
            <person name="Goeker M."/>
        </authorList>
    </citation>
    <scope>NUCLEOTIDE SEQUENCE [LARGE SCALE GENOMIC DNA]</scope>
    <source>
        <strain evidence="8 9">DSM 18116</strain>
    </source>
</reference>
<dbReference type="GO" id="GO:0008781">
    <property type="term" value="F:N-acylneuraminate cytidylyltransferase activity"/>
    <property type="evidence" value="ECO:0007669"/>
    <property type="project" value="TreeGrafter"/>
</dbReference>
<evidence type="ECO:0000256" key="7">
    <source>
        <dbReference type="PIRSR" id="PIRSR006118-2"/>
    </source>
</evidence>
<evidence type="ECO:0000256" key="4">
    <source>
        <dbReference type="ARBA" id="ARBA00022723"/>
    </source>
</evidence>
<evidence type="ECO:0000313" key="8">
    <source>
        <dbReference type="EMBL" id="RZS75649.1"/>
    </source>
</evidence>